<dbReference type="InterPro" id="IPR004879">
    <property type="entry name" value="Ssp411-like_TRX"/>
</dbReference>
<dbReference type="PANTHER" id="PTHR15337">
    <property type="entry name" value="ANTERIOR GRADIENT PROTEIN-RELATED"/>
    <property type="match status" value="1"/>
</dbReference>
<name>A0A0S7E6S8_9FLAO</name>
<keyword evidence="1" id="KW-0732">Signal</keyword>
<evidence type="ECO:0000313" key="2">
    <source>
        <dbReference type="EMBL" id="ALU25971.1"/>
    </source>
</evidence>
<dbReference type="EMBL" id="CP013690">
    <property type="protein sequence ID" value="ALU25971.1"/>
    <property type="molecule type" value="Genomic_DNA"/>
</dbReference>
<reference evidence="2 3" key="1">
    <citation type="journal article" date="2016" name="J. Zhejiang Univ. Sci. B">
        <title>Antibiotic resistance mechanisms of Myroides sp.</title>
        <authorList>
            <person name="Hu S."/>
            <person name="Yuan S."/>
            <person name="Qu H."/>
            <person name="Jiang T."/>
            <person name="Zhou Y."/>
            <person name="Wang M."/>
            <person name="Ming D."/>
        </authorList>
    </citation>
    <scope>NUCLEOTIDE SEQUENCE [LARGE SCALE GENOMIC DNA]</scope>
    <source>
        <strain evidence="2 3">PR63039</strain>
    </source>
</reference>
<dbReference type="InterPro" id="IPR036249">
    <property type="entry name" value="Thioredoxin-like_sf"/>
</dbReference>
<dbReference type="PANTHER" id="PTHR15337:SF11">
    <property type="entry name" value="THIOREDOXIN DOMAIN-CONTAINING PROTEIN"/>
    <property type="match status" value="1"/>
</dbReference>
<dbReference type="KEGG" id="mod:AS202_07370"/>
<evidence type="ECO:0000313" key="3">
    <source>
        <dbReference type="Proteomes" id="UP000069030"/>
    </source>
</evidence>
<dbReference type="RefSeq" id="WP_006257530.1">
    <property type="nucleotide sequence ID" value="NZ_BCMQ01000001.1"/>
</dbReference>
<proteinExistence type="predicted"/>
<dbReference type="GeneID" id="66974614"/>
<dbReference type="InterPro" id="IPR013766">
    <property type="entry name" value="Thioredoxin_domain"/>
</dbReference>
<dbReference type="AlphaFoldDB" id="A0A0S7E6S8"/>
<protein>
    <submittedName>
        <fullName evidence="2">Thioredoxin</fullName>
    </submittedName>
</protein>
<sequence length="150" mass="17162">MKKLFLLLTITFLGLTANAQEIKWMSFNEAIAAQKKEAKPIFMDAFTDWCGPCKMLDKNTFSDAKVIEYINKNYYAVKFDAEGNEEINYKGTKYTNPGYNSERKGRNATHDFTMFLRIPGYPSMVIFGTKGDVTKVIVGYQTPQQLLQQI</sequence>
<organism evidence="2 3">
    <name type="scientific">Myroides odoratimimus</name>
    <dbReference type="NCBI Taxonomy" id="76832"/>
    <lineage>
        <taxon>Bacteria</taxon>
        <taxon>Pseudomonadati</taxon>
        <taxon>Bacteroidota</taxon>
        <taxon>Flavobacteriia</taxon>
        <taxon>Flavobacteriales</taxon>
        <taxon>Flavobacteriaceae</taxon>
        <taxon>Myroides</taxon>
    </lineage>
</organism>
<dbReference type="Gene3D" id="3.40.30.10">
    <property type="entry name" value="Glutaredoxin"/>
    <property type="match status" value="1"/>
</dbReference>
<dbReference type="PROSITE" id="PS51352">
    <property type="entry name" value="THIOREDOXIN_2"/>
    <property type="match status" value="1"/>
</dbReference>
<dbReference type="InterPro" id="IPR051099">
    <property type="entry name" value="AGR/TXD"/>
</dbReference>
<evidence type="ECO:0000256" key="1">
    <source>
        <dbReference type="ARBA" id="ARBA00022729"/>
    </source>
</evidence>
<accession>A0A0S7E6S8</accession>
<dbReference type="Pfam" id="PF03190">
    <property type="entry name" value="Thioredox_DsbH"/>
    <property type="match status" value="1"/>
</dbReference>
<dbReference type="Proteomes" id="UP000069030">
    <property type="component" value="Chromosome"/>
</dbReference>
<dbReference type="eggNOG" id="COG2143">
    <property type="taxonomic scope" value="Bacteria"/>
</dbReference>
<dbReference type="SUPFAM" id="SSF52833">
    <property type="entry name" value="Thioredoxin-like"/>
    <property type="match status" value="1"/>
</dbReference>
<gene>
    <name evidence="2" type="ORF">AS202_07370</name>
</gene>